<sequence>MKKLIIIHLICALVAGCSNGRNEQSATKIADRVFIGDYIYTVDENRPWAQALAIKDDKIIYVGDRQSVTDYIGESTQVDTLGKQMLLPGFIDSHAHPVMGGAYIRSLALDTFATPEHWYQQIADYAKQHDNDEILFGFGFLASAFGPQGPDKRRLDEIVADKPVFIFDEGFHGAWVNSKALELLAVNANTPDPVPGFSYYKRDENHQPTGYLLEGTATDAVSRLGILTRDRVAAGTADVISVMNQFGITSVFDAGALDVDRVQLDVLELLAQNQQLTVRYVGSHMIKSQQGFADGVKQAIEKRRIASGDGYQINMLKIMNDGTIEGKTAAMHTDYQQEVGNRGETVFDEQQMTQILSQATAADMDVHIHALGERAISEALNAIEAVKRDYPSHSNRFTLCHIQVMTDADVQRFAELGVIAQSTPLWASYDEYGKAFVNDDQFQRYFRFNSLNEAGVTLSFGSDFPASGAGILGMSPVFNMEIGHTRQNPGEPQAPIQPGENERLDIASLIEGYTLGAAHQLRMESQIGSLEVGKMADLVILQNNLFDVEPYDIHQVEVVETILAGKAVYVSDEAFVE</sequence>
<dbReference type="PROSITE" id="PS51257">
    <property type="entry name" value="PROKAR_LIPOPROTEIN"/>
    <property type="match status" value="1"/>
</dbReference>
<dbReference type="GO" id="GO:0016810">
    <property type="term" value="F:hydrolase activity, acting on carbon-nitrogen (but not peptide) bonds"/>
    <property type="evidence" value="ECO:0007669"/>
    <property type="project" value="InterPro"/>
</dbReference>
<dbReference type="Gene3D" id="3.20.20.140">
    <property type="entry name" value="Metal-dependent hydrolases"/>
    <property type="match status" value="1"/>
</dbReference>
<organism evidence="2 3">
    <name type="scientific">Thalassotalea mangrovi</name>
    <dbReference type="NCBI Taxonomy" id="2572245"/>
    <lineage>
        <taxon>Bacteria</taxon>
        <taxon>Pseudomonadati</taxon>
        <taxon>Pseudomonadota</taxon>
        <taxon>Gammaproteobacteria</taxon>
        <taxon>Alteromonadales</taxon>
        <taxon>Colwelliaceae</taxon>
        <taxon>Thalassotalea</taxon>
    </lineage>
</organism>
<dbReference type="InterPro" id="IPR013108">
    <property type="entry name" value="Amidohydro_3"/>
</dbReference>
<dbReference type="CDD" id="cd01300">
    <property type="entry name" value="YtcJ_like"/>
    <property type="match status" value="1"/>
</dbReference>
<keyword evidence="3" id="KW-1185">Reference proteome</keyword>
<dbReference type="PANTHER" id="PTHR22642:SF2">
    <property type="entry name" value="PROTEIN LONG AFTER FAR-RED 3"/>
    <property type="match status" value="1"/>
</dbReference>
<evidence type="ECO:0000313" key="2">
    <source>
        <dbReference type="EMBL" id="TKB46736.1"/>
    </source>
</evidence>
<name>A0A4U1B8C2_9GAMM</name>
<evidence type="ECO:0000259" key="1">
    <source>
        <dbReference type="Pfam" id="PF07969"/>
    </source>
</evidence>
<proteinExistence type="predicted"/>
<dbReference type="InterPro" id="IPR032466">
    <property type="entry name" value="Metal_Hydrolase"/>
</dbReference>
<dbReference type="EMBL" id="SWDB01000007">
    <property type="protein sequence ID" value="TKB46736.1"/>
    <property type="molecule type" value="Genomic_DNA"/>
</dbReference>
<dbReference type="PANTHER" id="PTHR22642">
    <property type="entry name" value="IMIDAZOLONEPROPIONASE"/>
    <property type="match status" value="1"/>
</dbReference>
<dbReference type="Proteomes" id="UP000307999">
    <property type="component" value="Unassembled WGS sequence"/>
</dbReference>
<protein>
    <submittedName>
        <fullName evidence="2">Amidohydrolase</fullName>
    </submittedName>
</protein>
<keyword evidence="2" id="KW-0378">Hydrolase</keyword>
<reference evidence="2 3" key="1">
    <citation type="submission" date="2019-04" db="EMBL/GenBank/DDBJ databases">
        <title>Thalassotalea guangxiensis sp. nov., isolated from sediment of the coastal wetland.</title>
        <authorList>
            <person name="Zheng S."/>
            <person name="Zhang D."/>
        </authorList>
    </citation>
    <scope>NUCLEOTIDE SEQUENCE [LARGE SCALE GENOMIC DNA]</scope>
    <source>
        <strain evidence="2 3">ZS-4</strain>
    </source>
</reference>
<dbReference type="InterPro" id="IPR011059">
    <property type="entry name" value="Metal-dep_hydrolase_composite"/>
</dbReference>
<dbReference type="RefSeq" id="WP_136734803.1">
    <property type="nucleotide sequence ID" value="NZ_SWDB01000007.1"/>
</dbReference>
<comment type="caution">
    <text evidence="2">The sequence shown here is derived from an EMBL/GenBank/DDBJ whole genome shotgun (WGS) entry which is preliminary data.</text>
</comment>
<evidence type="ECO:0000313" key="3">
    <source>
        <dbReference type="Proteomes" id="UP000307999"/>
    </source>
</evidence>
<dbReference type="AlphaFoldDB" id="A0A4U1B8C2"/>
<accession>A0A4U1B8C2</accession>
<dbReference type="Gene3D" id="3.10.310.70">
    <property type="match status" value="1"/>
</dbReference>
<dbReference type="Gene3D" id="2.30.40.10">
    <property type="entry name" value="Urease, subunit C, domain 1"/>
    <property type="match status" value="1"/>
</dbReference>
<dbReference type="Pfam" id="PF07969">
    <property type="entry name" value="Amidohydro_3"/>
    <property type="match status" value="1"/>
</dbReference>
<dbReference type="InterPro" id="IPR033932">
    <property type="entry name" value="YtcJ-like"/>
</dbReference>
<dbReference type="SUPFAM" id="SSF51556">
    <property type="entry name" value="Metallo-dependent hydrolases"/>
    <property type="match status" value="1"/>
</dbReference>
<feature type="domain" description="Amidohydrolase 3" evidence="1">
    <location>
        <begin position="85"/>
        <end position="569"/>
    </location>
</feature>
<dbReference type="SUPFAM" id="SSF51338">
    <property type="entry name" value="Composite domain of metallo-dependent hydrolases"/>
    <property type="match status" value="1"/>
</dbReference>
<gene>
    <name evidence="2" type="ORF">E8M12_04040</name>
</gene>
<dbReference type="OrthoDB" id="9031471at2"/>